<sequence>MTTILGSCVALCLWDSKKGIGGINHFMLPTWSGEGEANPKYGNIAIERLLKMMVRLGARKDQLVAKIFGGSSLITDSLGTYSIGDRNLQLAEQMMREHGIPVVAVESGGNSGRRLIFNTHTGVVLMKKSGKQATP</sequence>
<dbReference type="PANTHER" id="PTHR35147:SF1">
    <property type="entry name" value="CHEMORECEPTOR GLUTAMINE DEAMIDASE CHED-RELATED"/>
    <property type="match status" value="1"/>
</dbReference>
<dbReference type="AlphaFoldDB" id="A0AAW4LE47"/>
<proteinExistence type="inferred from homology"/>
<dbReference type="Gene3D" id="3.30.1330.200">
    <property type="match status" value="1"/>
</dbReference>
<comment type="function">
    <text evidence="3">Probably deamidates glutamine residues to glutamate on methyl-accepting chemotaxis receptors (MCPs), playing an important role in chemotaxis.</text>
</comment>
<dbReference type="GO" id="GO:0006935">
    <property type="term" value="P:chemotaxis"/>
    <property type="evidence" value="ECO:0007669"/>
    <property type="project" value="UniProtKB-UniRule"/>
</dbReference>
<evidence type="ECO:0000256" key="1">
    <source>
        <dbReference type="ARBA" id="ARBA00022500"/>
    </source>
</evidence>
<reference evidence="4 5" key="1">
    <citation type="submission" date="2021-05" db="EMBL/GenBank/DDBJ databases">
        <title>The draft genome of Geobacter pelophilus DSM 12255.</title>
        <authorList>
            <person name="Xu Z."/>
            <person name="Masuda Y."/>
            <person name="Itoh H."/>
            <person name="Senoo K."/>
        </authorList>
    </citation>
    <scope>NUCLEOTIDE SEQUENCE [LARGE SCALE GENOMIC DNA]</scope>
    <source>
        <strain evidence="4 5">DSM 12255</strain>
    </source>
</reference>
<dbReference type="EC" id="3.5.1.44" evidence="3"/>
<name>A0AAW4LE47_9BACT</name>
<comment type="catalytic activity">
    <reaction evidence="3">
        <text>L-glutaminyl-[protein] + H2O = L-glutamyl-[protein] + NH4(+)</text>
        <dbReference type="Rhea" id="RHEA:16441"/>
        <dbReference type="Rhea" id="RHEA-COMP:10207"/>
        <dbReference type="Rhea" id="RHEA-COMP:10208"/>
        <dbReference type="ChEBI" id="CHEBI:15377"/>
        <dbReference type="ChEBI" id="CHEBI:28938"/>
        <dbReference type="ChEBI" id="CHEBI:29973"/>
        <dbReference type="ChEBI" id="CHEBI:30011"/>
        <dbReference type="EC" id="3.5.1.44"/>
    </reaction>
</comment>
<dbReference type="InterPro" id="IPR038592">
    <property type="entry name" value="CheD-like_sf"/>
</dbReference>
<keyword evidence="1 3" id="KW-0145">Chemotaxis</keyword>
<comment type="similarity">
    <text evidence="3">Belongs to the CheD family.</text>
</comment>
<dbReference type="CDD" id="cd16352">
    <property type="entry name" value="CheD"/>
    <property type="match status" value="1"/>
</dbReference>
<dbReference type="PANTHER" id="PTHR35147">
    <property type="entry name" value="CHEMORECEPTOR GLUTAMINE DEAMIDASE CHED-RELATED"/>
    <property type="match status" value="1"/>
</dbReference>
<evidence type="ECO:0000313" key="5">
    <source>
        <dbReference type="Proteomes" id="UP000811899"/>
    </source>
</evidence>
<dbReference type="InterPro" id="IPR011324">
    <property type="entry name" value="Cytotoxic_necrot_fac-like_cat"/>
</dbReference>
<comment type="caution">
    <text evidence="4">The sequence shown here is derived from an EMBL/GenBank/DDBJ whole genome shotgun (WGS) entry which is preliminary data.</text>
</comment>
<dbReference type="Pfam" id="PF03975">
    <property type="entry name" value="CheD"/>
    <property type="match status" value="1"/>
</dbReference>
<organism evidence="4 5">
    <name type="scientific">Geoanaerobacter pelophilus</name>
    <dbReference type="NCBI Taxonomy" id="60036"/>
    <lineage>
        <taxon>Bacteria</taxon>
        <taxon>Pseudomonadati</taxon>
        <taxon>Thermodesulfobacteriota</taxon>
        <taxon>Desulfuromonadia</taxon>
        <taxon>Geobacterales</taxon>
        <taxon>Geobacteraceae</taxon>
        <taxon>Geoanaerobacter</taxon>
    </lineage>
</organism>
<dbReference type="SUPFAM" id="SSF64438">
    <property type="entry name" value="CNF1/YfiH-like putative cysteine hydrolases"/>
    <property type="match status" value="1"/>
</dbReference>
<keyword evidence="2 3" id="KW-0378">Hydrolase</keyword>
<gene>
    <name evidence="3" type="primary">cheD</name>
    <name evidence="4" type="ORF">KI809_14050</name>
</gene>
<dbReference type="GO" id="GO:0050568">
    <property type="term" value="F:protein-glutamine glutaminase activity"/>
    <property type="evidence" value="ECO:0007669"/>
    <property type="project" value="UniProtKB-UniRule"/>
</dbReference>
<protein>
    <recommendedName>
        <fullName evidence="3">Probable chemoreceptor glutamine deamidase CheD</fullName>
        <ecNumber evidence="3">3.5.1.44</ecNumber>
    </recommendedName>
</protein>
<accession>A0AAW4LE47</accession>
<dbReference type="Proteomes" id="UP000811899">
    <property type="component" value="Unassembled WGS sequence"/>
</dbReference>
<evidence type="ECO:0000256" key="2">
    <source>
        <dbReference type="ARBA" id="ARBA00022801"/>
    </source>
</evidence>
<dbReference type="EMBL" id="JAHCVJ010000005">
    <property type="protein sequence ID" value="MBT0665426.1"/>
    <property type="molecule type" value="Genomic_DNA"/>
</dbReference>
<dbReference type="InterPro" id="IPR005659">
    <property type="entry name" value="Chemorcpt_Glu_NH3ase_CheD"/>
</dbReference>
<keyword evidence="5" id="KW-1185">Reference proteome</keyword>
<dbReference type="HAMAP" id="MF_01440">
    <property type="entry name" value="CheD"/>
    <property type="match status" value="1"/>
</dbReference>
<evidence type="ECO:0000313" key="4">
    <source>
        <dbReference type="EMBL" id="MBT0665426.1"/>
    </source>
</evidence>
<evidence type="ECO:0000256" key="3">
    <source>
        <dbReference type="HAMAP-Rule" id="MF_01440"/>
    </source>
</evidence>